<proteinExistence type="predicted"/>
<organism evidence="2 3">
    <name type="scientific">Streptomyces afghaniensis 772</name>
    <dbReference type="NCBI Taxonomy" id="1283301"/>
    <lineage>
        <taxon>Bacteria</taxon>
        <taxon>Bacillati</taxon>
        <taxon>Actinomycetota</taxon>
        <taxon>Actinomycetes</taxon>
        <taxon>Kitasatosporales</taxon>
        <taxon>Streptomycetaceae</taxon>
        <taxon>Streptomyces</taxon>
    </lineage>
</organism>
<name>S4MNZ6_9ACTN</name>
<sequence length="49" mass="5315">MRVPRPRGPGRPRAAGSPDGSRRDPPPGRTPPGRAARDPGRNFRPCRTT</sequence>
<evidence type="ECO:0000313" key="2">
    <source>
        <dbReference type="EMBL" id="EPJ41283.1"/>
    </source>
</evidence>
<keyword evidence="3" id="KW-1185">Reference proteome</keyword>
<dbReference type="Proteomes" id="UP000015001">
    <property type="component" value="Unassembled WGS sequence"/>
</dbReference>
<feature type="compositionally biased region" description="Basic residues" evidence="1">
    <location>
        <begin position="1"/>
        <end position="10"/>
    </location>
</feature>
<dbReference type="AlphaFoldDB" id="S4MNZ6"/>
<evidence type="ECO:0000313" key="3">
    <source>
        <dbReference type="Proteomes" id="UP000015001"/>
    </source>
</evidence>
<reference evidence="2 3" key="1">
    <citation type="submission" date="2013-02" db="EMBL/GenBank/DDBJ databases">
        <title>Draft Genome Sequence of Streptomyces afghaniensis, Which Produces Compounds of the Julimycin B-Complex.</title>
        <authorList>
            <person name="Gruening B.A."/>
            <person name="Praeg A."/>
            <person name="Erxleben A."/>
            <person name="Guenther S."/>
            <person name="Fiedler H.-P."/>
            <person name="Goodfellow M."/>
            <person name="Mueller M."/>
        </authorList>
    </citation>
    <scope>NUCLEOTIDE SEQUENCE [LARGE SCALE GENOMIC DNA]</scope>
    <source>
        <strain evidence="2 3">772</strain>
    </source>
</reference>
<comment type="caution">
    <text evidence="2">The sequence shown here is derived from an EMBL/GenBank/DDBJ whole genome shotgun (WGS) entry which is preliminary data.</text>
</comment>
<dbReference type="EMBL" id="AOPY01001327">
    <property type="protein sequence ID" value="EPJ41283.1"/>
    <property type="molecule type" value="Genomic_DNA"/>
</dbReference>
<feature type="region of interest" description="Disordered" evidence="1">
    <location>
        <begin position="1"/>
        <end position="49"/>
    </location>
</feature>
<dbReference type="PATRIC" id="fig|1283301.3.peg.1641"/>
<gene>
    <name evidence="2" type="ORF">STAFG_1664</name>
</gene>
<protein>
    <submittedName>
        <fullName evidence="2">Uncharacterized protein</fullName>
    </submittedName>
</protein>
<accession>S4MNZ6</accession>
<evidence type="ECO:0000256" key="1">
    <source>
        <dbReference type="SAM" id="MobiDB-lite"/>
    </source>
</evidence>
<dbReference type="HOGENOM" id="CLU_3140980_0_0_11"/>